<dbReference type="Proteomes" id="UP000507470">
    <property type="component" value="Unassembled WGS sequence"/>
</dbReference>
<sequence>MFLDHVGDRTLGELVHTFQAAGIYEIIQKLNISLKEEPTGTKLRSLENEEHGKLEKFLSENKRWELLANKLQLKRKEVTKLEKKDNPAKYILDELRHFTTEELYILMQDAGLQFDPANENPATNVQRSDGLPTQRFRYMNDLDEEIKTQEEQRCSLNITESISESITDNTNSNKLIQPSFESSSISSTGRFDVCSNVEGEGSLGEHGLTDLKSVVTQERTGLLELNSDVLPSIDPSNLDLDNNGGSDSPENTETTPKSEHLDNGQHMSQVSVILPSEKPIVTCPESEMQSEKNREMIATTLLNDADAQYRTDEFRDIQNSFPYTSENHCSRVVNPENKAENDEHPEKAATMLSSTKKDTTHTTIPATHISSPSDTNDSEEKNPEQECAALINDGNAQIMGTGYRDLQNSLPDSISSDVREQS</sequence>
<feature type="compositionally biased region" description="Polar residues" evidence="1">
    <location>
        <begin position="239"/>
        <end position="255"/>
    </location>
</feature>
<accession>A0A6J8D0Q1</accession>
<dbReference type="Gene3D" id="1.10.533.10">
    <property type="entry name" value="Death Domain, Fas"/>
    <property type="match status" value="1"/>
</dbReference>
<gene>
    <name evidence="2" type="ORF">MCOR_34897</name>
</gene>
<feature type="region of interest" description="Disordered" evidence="1">
    <location>
        <begin position="336"/>
        <end position="422"/>
    </location>
</feature>
<feature type="compositionally biased region" description="Polar residues" evidence="1">
    <location>
        <begin position="406"/>
        <end position="416"/>
    </location>
</feature>
<feature type="region of interest" description="Disordered" evidence="1">
    <location>
        <begin position="228"/>
        <end position="264"/>
    </location>
</feature>
<proteinExistence type="predicted"/>
<dbReference type="InterPro" id="IPR011029">
    <property type="entry name" value="DEATH-like_dom_sf"/>
</dbReference>
<protein>
    <submittedName>
        <fullName evidence="2">Uncharacterized protein</fullName>
    </submittedName>
</protein>
<feature type="compositionally biased region" description="Basic and acidic residues" evidence="1">
    <location>
        <begin position="337"/>
        <end position="347"/>
    </location>
</feature>
<dbReference type="SUPFAM" id="SSF47986">
    <property type="entry name" value="DEATH domain"/>
    <property type="match status" value="1"/>
</dbReference>
<evidence type="ECO:0000313" key="3">
    <source>
        <dbReference type="Proteomes" id="UP000507470"/>
    </source>
</evidence>
<reference evidence="2 3" key="1">
    <citation type="submission" date="2020-06" db="EMBL/GenBank/DDBJ databases">
        <authorList>
            <person name="Li R."/>
            <person name="Bekaert M."/>
        </authorList>
    </citation>
    <scope>NUCLEOTIDE SEQUENCE [LARGE SCALE GENOMIC DNA]</scope>
    <source>
        <strain evidence="3">wild</strain>
    </source>
</reference>
<dbReference type="EMBL" id="CACVKT020006298">
    <property type="protein sequence ID" value="CAC5400744.1"/>
    <property type="molecule type" value="Genomic_DNA"/>
</dbReference>
<evidence type="ECO:0000313" key="2">
    <source>
        <dbReference type="EMBL" id="CAC5400744.1"/>
    </source>
</evidence>
<evidence type="ECO:0000256" key="1">
    <source>
        <dbReference type="SAM" id="MobiDB-lite"/>
    </source>
</evidence>
<keyword evidence="3" id="KW-1185">Reference proteome</keyword>
<dbReference type="AlphaFoldDB" id="A0A6J8D0Q1"/>
<feature type="compositionally biased region" description="Polar residues" evidence="1">
    <location>
        <begin position="361"/>
        <end position="375"/>
    </location>
</feature>
<name>A0A6J8D0Q1_MYTCO</name>
<organism evidence="2 3">
    <name type="scientific">Mytilus coruscus</name>
    <name type="common">Sea mussel</name>
    <dbReference type="NCBI Taxonomy" id="42192"/>
    <lineage>
        <taxon>Eukaryota</taxon>
        <taxon>Metazoa</taxon>
        <taxon>Spiralia</taxon>
        <taxon>Lophotrochozoa</taxon>
        <taxon>Mollusca</taxon>
        <taxon>Bivalvia</taxon>
        <taxon>Autobranchia</taxon>
        <taxon>Pteriomorphia</taxon>
        <taxon>Mytilida</taxon>
        <taxon>Mytiloidea</taxon>
        <taxon>Mytilidae</taxon>
        <taxon>Mytilinae</taxon>
        <taxon>Mytilus</taxon>
    </lineage>
</organism>
<dbReference type="OrthoDB" id="10377670at2759"/>